<feature type="domain" description="HTH marR-type" evidence="1">
    <location>
        <begin position="16"/>
        <end position="149"/>
    </location>
</feature>
<dbReference type="EMBL" id="FOQY01000025">
    <property type="protein sequence ID" value="SFK43191.1"/>
    <property type="molecule type" value="Genomic_DNA"/>
</dbReference>
<protein>
    <submittedName>
        <fullName evidence="2">DNA-binding transcriptional regulator, MarR family</fullName>
    </submittedName>
</protein>
<proteinExistence type="predicted"/>
<dbReference type="RefSeq" id="WP_093890127.1">
    <property type="nucleotide sequence ID" value="NZ_FOQY01000025.1"/>
</dbReference>
<keyword evidence="3" id="KW-1185">Reference proteome</keyword>
<dbReference type="Gene3D" id="1.10.10.10">
    <property type="entry name" value="Winged helix-like DNA-binding domain superfamily/Winged helix DNA-binding domain"/>
    <property type="match status" value="1"/>
</dbReference>
<dbReference type="PROSITE" id="PS50995">
    <property type="entry name" value="HTH_MARR_2"/>
    <property type="match status" value="1"/>
</dbReference>
<dbReference type="SMART" id="SM00347">
    <property type="entry name" value="HTH_MARR"/>
    <property type="match status" value="1"/>
</dbReference>
<gene>
    <name evidence="2" type="ORF">SAMN05216275_1254</name>
</gene>
<dbReference type="SUPFAM" id="SSF46785">
    <property type="entry name" value="Winged helix' DNA-binding domain"/>
    <property type="match status" value="1"/>
</dbReference>
<evidence type="ECO:0000313" key="2">
    <source>
        <dbReference type="EMBL" id="SFK43191.1"/>
    </source>
</evidence>
<dbReference type="GO" id="GO:0003700">
    <property type="term" value="F:DNA-binding transcription factor activity"/>
    <property type="evidence" value="ECO:0007669"/>
    <property type="project" value="InterPro"/>
</dbReference>
<dbReference type="GO" id="GO:0006950">
    <property type="term" value="P:response to stress"/>
    <property type="evidence" value="ECO:0007669"/>
    <property type="project" value="TreeGrafter"/>
</dbReference>
<evidence type="ECO:0000313" key="3">
    <source>
        <dbReference type="Proteomes" id="UP000199111"/>
    </source>
</evidence>
<dbReference type="InterPro" id="IPR039422">
    <property type="entry name" value="MarR/SlyA-like"/>
</dbReference>
<sequence length="151" mass="16348">MGGDGSEPAPAPGLLAESTGWLLNGAAREVTSELEEVLKGDDLRWRDYGVLGVLEASGPLSQQEIGRRLAVDRSTMVHIIDVLEQRGLVARSRDRADRRAYSIELTDAGRALLVEVLHPVTAAVHDRVIGRLTREDRAHLNRILAQLAGGA</sequence>
<dbReference type="InterPro" id="IPR000835">
    <property type="entry name" value="HTH_MarR-typ"/>
</dbReference>
<dbReference type="InterPro" id="IPR036388">
    <property type="entry name" value="WH-like_DNA-bd_sf"/>
</dbReference>
<dbReference type="AlphaFoldDB" id="A0A1I3ZHQ3"/>
<dbReference type="PRINTS" id="PR00598">
    <property type="entry name" value="HTHMARR"/>
</dbReference>
<evidence type="ECO:0000259" key="1">
    <source>
        <dbReference type="PROSITE" id="PS50995"/>
    </source>
</evidence>
<dbReference type="InterPro" id="IPR036390">
    <property type="entry name" value="WH_DNA-bd_sf"/>
</dbReference>
<dbReference type="PANTHER" id="PTHR33164">
    <property type="entry name" value="TRANSCRIPTIONAL REGULATOR, MARR FAMILY"/>
    <property type="match status" value="1"/>
</dbReference>
<dbReference type="Proteomes" id="UP000199111">
    <property type="component" value="Unassembled WGS sequence"/>
</dbReference>
<reference evidence="3" key="1">
    <citation type="submission" date="2016-10" db="EMBL/GenBank/DDBJ databases">
        <authorList>
            <person name="Varghese N."/>
            <person name="Submissions S."/>
        </authorList>
    </citation>
    <scope>NUCLEOTIDE SEQUENCE [LARGE SCALE GENOMIC DNA]</scope>
    <source>
        <strain evidence="3">CGMCC 4.2126</strain>
    </source>
</reference>
<keyword evidence="2" id="KW-0238">DNA-binding</keyword>
<dbReference type="GeneID" id="96301496"/>
<organism evidence="2 3">
    <name type="scientific">Streptosporangium canum</name>
    <dbReference type="NCBI Taxonomy" id="324952"/>
    <lineage>
        <taxon>Bacteria</taxon>
        <taxon>Bacillati</taxon>
        <taxon>Actinomycetota</taxon>
        <taxon>Actinomycetes</taxon>
        <taxon>Streptosporangiales</taxon>
        <taxon>Streptosporangiaceae</taxon>
        <taxon>Streptosporangium</taxon>
    </lineage>
</organism>
<accession>A0A1I3ZHQ3</accession>
<dbReference type="PANTHER" id="PTHR33164:SF43">
    <property type="entry name" value="HTH-TYPE TRANSCRIPTIONAL REPRESSOR YETL"/>
    <property type="match status" value="1"/>
</dbReference>
<dbReference type="GO" id="GO:0003677">
    <property type="term" value="F:DNA binding"/>
    <property type="evidence" value="ECO:0007669"/>
    <property type="project" value="UniProtKB-KW"/>
</dbReference>
<dbReference type="Pfam" id="PF12802">
    <property type="entry name" value="MarR_2"/>
    <property type="match status" value="1"/>
</dbReference>
<name>A0A1I3ZHQ3_9ACTN</name>